<dbReference type="AlphaFoldDB" id="A0A1I8PLJ7"/>
<reference evidence="1" key="1">
    <citation type="submission" date="2020-05" db="UniProtKB">
        <authorList>
            <consortium name="EnsemblMetazoa"/>
        </authorList>
    </citation>
    <scope>IDENTIFICATION</scope>
    <source>
        <strain evidence="1">USDA</strain>
    </source>
</reference>
<evidence type="ECO:0000313" key="2">
    <source>
        <dbReference type="Proteomes" id="UP000095300"/>
    </source>
</evidence>
<dbReference type="PANTHER" id="PTHR20898">
    <property type="entry name" value="DAEDALUS ON 3-RELATED-RELATED"/>
    <property type="match status" value="1"/>
</dbReference>
<dbReference type="OrthoDB" id="8060832at2759"/>
<dbReference type="Proteomes" id="UP000095300">
    <property type="component" value="Unassembled WGS sequence"/>
</dbReference>
<organism evidence="1 2">
    <name type="scientific">Stomoxys calcitrans</name>
    <name type="common">Stable fly</name>
    <name type="synonym">Conops calcitrans</name>
    <dbReference type="NCBI Taxonomy" id="35570"/>
    <lineage>
        <taxon>Eukaryota</taxon>
        <taxon>Metazoa</taxon>
        <taxon>Ecdysozoa</taxon>
        <taxon>Arthropoda</taxon>
        <taxon>Hexapoda</taxon>
        <taxon>Insecta</taxon>
        <taxon>Pterygota</taxon>
        <taxon>Neoptera</taxon>
        <taxon>Endopterygota</taxon>
        <taxon>Diptera</taxon>
        <taxon>Brachycera</taxon>
        <taxon>Muscomorpha</taxon>
        <taxon>Muscoidea</taxon>
        <taxon>Muscidae</taxon>
        <taxon>Stomoxys</taxon>
    </lineage>
</organism>
<accession>A0A1I8PLJ7</accession>
<sequence>MITKGRYLADVVLVLARTLDKEAEFQFLVHFRPVKGEKSVKFLDVKLNVCDVLSKTSSVPLLKTLMDEVRRKGNLPYDCPMKGNYLYSLVNYSLDASLLPAYAPILAFNFTWTVFEYQKKIGCLGISGATVPRN</sequence>
<dbReference type="EnsemblMetazoa" id="SCAU009182-RA">
    <property type="protein sequence ID" value="SCAU009182-PA"/>
    <property type="gene ID" value="SCAU009182"/>
</dbReference>
<protein>
    <submittedName>
        <fullName evidence="1">Uncharacterized protein</fullName>
    </submittedName>
</protein>
<dbReference type="PANTHER" id="PTHR20898:SF0">
    <property type="entry name" value="DAEDALUS ON 3-RELATED"/>
    <property type="match status" value="1"/>
</dbReference>
<proteinExistence type="predicted"/>
<gene>
    <name evidence="1" type="primary">106088911</name>
</gene>
<keyword evidence="2" id="KW-1185">Reference proteome</keyword>
<dbReference type="Pfam" id="PF06477">
    <property type="entry name" value="DUF1091"/>
    <property type="match status" value="1"/>
</dbReference>
<dbReference type="VEuPathDB" id="VectorBase:SCAU009182"/>
<dbReference type="InterPro" id="IPR010512">
    <property type="entry name" value="DUF1091"/>
</dbReference>
<dbReference type="SMART" id="SM00697">
    <property type="entry name" value="DM8"/>
    <property type="match status" value="1"/>
</dbReference>
<name>A0A1I8PLJ7_STOCA</name>
<evidence type="ECO:0000313" key="1">
    <source>
        <dbReference type="EnsemblMetazoa" id="SCAU009182-PA"/>
    </source>
</evidence>